<keyword evidence="3" id="KW-0238">DNA-binding</keyword>
<feature type="region of interest" description="Disordered" evidence="6">
    <location>
        <begin position="1"/>
        <end position="21"/>
    </location>
</feature>
<evidence type="ECO:0000256" key="4">
    <source>
        <dbReference type="ARBA" id="ARBA00023163"/>
    </source>
</evidence>
<reference evidence="8" key="1">
    <citation type="journal article" date="2021" name="Nat. Commun.">
        <title>Genetic determinants of endophytism in the Arabidopsis root mycobiome.</title>
        <authorList>
            <person name="Mesny F."/>
            <person name="Miyauchi S."/>
            <person name="Thiergart T."/>
            <person name="Pickel B."/>
            <person name="Atanasova L."/>
            <person name="Karlsson M."/>
            <person name="Huettel B."/>
            <person name="Barry K.W."/>
            <person name="Haridas S."/>
            <person name="Chen C."/>
            <person name="Bauer D."/>
            <person name="Andreopoulos W."/>
            <person name="Pangilinan J."/>
            <person name="LaButti K."/>
            <person name="Riley R."/>
            <person name="Lipzen A."/>
            <person name="Clum A."/>
            <person name="Drula E."/>
            <person name="Henrissat B."/>
            <person name="Kohler A."/>
            <person name="Grigoriev I.V."/>
            <person name="Martin F.M."/>
            <person name="Hacquard S."/>
        </authorList>
    </citation>
    <scope>NUCLEOTIDE SEQUENCE</scope>
    <source>
        <strain evidence="8">MPI-SDFR-AT-0120</strain>
    </source>
</reference>
<evidence type="ECO:0000313" key="9">
    <source>
        <dbReference type="Proteomes" id="UP000813461"/>
    </source>
</evidence>
<dbReference type="GO" id="GO:0005634">
    <property type="term" value="C:nucleus"/>
    <property type="evidence" value="ECO:0007669"/>
    <property type="project" value="UniProtKB-SubCell"/>
</dbReference>
<evidence type="ECO:0000313" key="8">
    <source>
        <dbReference type="EMBL" id="KAH7070249.1"/>
    </source>
</evidence>
<dbReference type="InterPro" id="IPR001138">
    <property type="entry name" value="Zn2Cys6_DnaBD"/>
</dbReference>
<dbReference type="PROSITE" id="PS50048">
    <property type="entry name" value="ZN2_CY6_FUNGAL_2"/>
    <property type="match status" value="1"/>
</dbReference>
<evidence type="ECO:0000256" key="6">
    <source>
        <dbReference type="SAM" id="MobiDB-lite"/>
    </source>
</evidence>
<keyword evidence="9" id="KW-1185">Reference proteome</keyword>
<dbReference type="AlphaFoldDB" id="A0A8K0QTX3"/>
<dbReference type="OrthoDB" id="3266505at2759"/>
<protein>
    <recommendedName>
        <fullName evidence="7">Zn(2)-C6 fungal-type domain-containing protein</fullName>
    </recommendedName>
</protein>
<evidence type="ECO:0000256" key="2">
    <source>
        <dbReference type="ARBA" id="ARBA00023015"/>
    </source>
</evidence>
<dbReference type="EMBL" id="JAGMVJ010000027">
    <property type="protein sequence ID" value="KAH7070249.1"/>
    <property type="molecule type" value="Genomic_DNA"/>
</dbReference>
<dbReference type="PROSITE" id="PS00463">
    <property type="entry name" value="ZN2_CY6_FUNGAL_1"/>
    <property type="match status" value="1"/>
</dbReference>
<keyword evidence="5" id="KW-0539">Nucleus</keyword>
<proteinExistence type="predicted"/>
<feature type="domain" description="Zn(2)-C6 fungal-type" evidence="7">
    <location>
        <begin position="24"/>
        <end position="53"/>
    </location>
</feature>
<comment type="subcellular location">
    <subcellularLocation>
        <location evidence="1">Nucleus</location>
    </subcellularLocation>
</comment>
<keyword evidence="2" id="KW-0805">Transcription regulation</keyword>
<evidence type="ECO:0000259" key="7">
    <source>
        <dbReference type="PROSITE" id="PS50048"/>
    </source>
</evidence>
<dbReference type="GO" id="GO:0045944">
    <property type="term" value="P:positive regulation of transcription by RNA polymerase II"/>
    <property type="evidence" value="ECO:0007669"/>
    <property type="project" value="TreeGrafter"/>
</dbReference>
<accession>A0A8K0QTX3</accession>
<comment type="caution">
    <text evidence="8">The sequence shown here is derived from an EMBL/GenBank/DDBJ whole genome shotgun (WGS) entry which is preliminary data.</text>
</comment>
<evidence type="ECO:0000256" key="5">
    <source>
        <dbReference type="ARBA" id="ARBA00023242"/>
    </source>
</evidence>
<evidence type="ECO:0000256" key="3">
    <source>
        <dbReference type="ARBA" id="ARBA00023125"/>
    </source>
</evidence>
<feature type="compositionally biased region" description="Low complexity" evidence="6">
    <location>
        <begin position="1"/>
        <end position="13"/>
    </location>
</feature>
<gene>
    <name evidence="8" type="ORF">FB567DRAFT_217042</name>
</gene>
<dbReference type="SMART" id="SM00066">
    <property type="entry name" value="GAL4"/>
    <property type="match status" value="1"/>
</dbReference>
<dbReference type="GO" id="GO:0000981">
    <property type="term" value="F:DNA-binding transcription factor activity, RNA polymerase II-specific"/>
    <property type="evidence" value="ECO:0007669"/>
    <property type="project" value="InterPro"/>
</dbReference>
<dbReference type="InterPro" id="IPR036864">
    <property type="entry name" value="Zn2-C6_fun-type_DNA-bd_sf"/>
</dbReference>
<dbReference type="Pfam" id="PF00172">
    <property type="entry name" value="Zn_clus"/>
    <property type="match status" value="1"/>
</dbReference>
<dbReference type="Proteomes" id="UP000813461">
    <property type="component" value="Unassembled WGS sequence"/>
</dbReference>
<keyword evidence="4" id="KW-0804">Transcription</keyword>
<dbReference type="InterPro" id="IPR051711">
    <property type="entry name" value="Stress_Response_Reg"/>
</dbReference>
<dbReference type="SUPFAM" id="SSF57701">
    <property type="entry name" value="Zn2/Cys6 DNA-binding domain"/>
    <property type="match status" value="1"/>
</dbReference>
<organism evidence="8 9">
    <name type="scientific">Paraphoma chrysanthemicola</name>
    <dbReference type="NCBI Taxonomy" id="798071"/>
    <lineage>
        <taxon>Eukaryota</taxon>
        <taxon>Fungi</taxon>
        <taxon>Dikarya</taxon>
        <taxon>Ascomycota</taxon>
        <taxon>Pezizomycotina</taxon>
        <taxon>Dothideomycetes</taxon>
        <taxon>Pleosporomycetidae</taxon>
        <taxon>Pleosporales</taxon>
        <taxon>Pleosporineae</taxon>
        <taxon>Phaeosphaeriaceae</taxon>
        <taxon>Paraphoma</taxon>
    </lineage>
</organism>
<dbReference type="GO" id="GO:0043565">
    <property type="term" value="F:sequence-specific DNA binding"/>
    <property type="evidence" value="ECO:0007669"/>
    <property type="project" value="TreeGrafter"/>
</dbReference>
<name>A0A8K0QTX3_9PLEO</name>
<dbReference type="PANTHER" id="PTHR47540:SF2">
    <property type="entry name" value="ZN(II)2CYS6 TRANSCRIPTION FACTOR (EUROFUNG)"/>
    <property type="match status" value="1"/>
</dbReference>
<dbReference type="CDD" id="cd00067">
    <property type="entry name" value="GAL4"/>
    <property type="match status" value="1"/>
</dbReference>
<dbReference type="Gene3D" id="4.10.240.10">
    <property type="entry name" value="Zn(2)-C6 fungal-type DNA-binding domain"/>
    <property type="match status" value="1"/>
</dbReference>
<dbReference type="GO" id="GO:0008270">
    <property type="term" value="F:zinc ion binding"/>
    <property type="evidence" value="ECO:0007669"/>
    <property type="project" value="InterPro"/>
</dbReference>
<sequence>MMSDQSPAPACSSRRSRAKRTNNACLRCRDRKVKCSGTCPCTACSRHHVECLFEPGEKKVLVSEKSVLKFMHTHLLTCVVQIFGRSEAEKRRRESSP</sequence>
<dbReference type="PANTHER" id="PTHR47540">
    <property type="entry name" value="THIAMINE REPRESSIBLE GENES REGULATORY PROTEIN THI5"/>
    <property type="match status" value="1"/>
</dbReference>
<evidence type="ECO:0000256" key="1">
    <source>
        <dbReference type="ARBA" id="ARBA00004123"/>
    </source>
</evidence>